<dbReference type="Pfam" id="PF00397">
    <property type="entry name" value="WW"/>
    <property type="match status" value="1"/>
</dbReference>
<comment type="caution">
    <text evidence="5">The sequence shown here is derived from an EMBL/GenBank/DDBJ whole genome shotgun (WGS) entry which is preliminary data.</text>
</comment>
<feature type="domain" description="FF" evidence="4">
    <location>
        <begin position="171"/>
        <end position="225"/>
    </location>
</feature>
<dbReference type="Gene3D" id="2.20.70.10">
    <property type="match status" value="2"/>
</dbReference>
<gene>
    <name evidence="5" type="ORF">DUNSADRAFT_8306</name>
</gene>
<feature type="domain" description="WW" evidence="3">
    <location>
        <begin position="53"/>
        <end position="80"/>
    </location>
</feature>
<keyword evidence="6" id="KW-1185">Reference proteome</keyword>
<dbReference type="InterPro" id="IPR045148">
    <property type="entry name" value="TCRG1-like"/>
</dbReference>
<dbReference type="CDD" id="cd00201">
    <property type="entry name" value="WW"/>
    <property type="match status" value="2"/>
</dbReference>
<dbReference type="PANTHER" id="PTHR15377:SF3">
    <property type="entry name" value="WW DOMAIN-CONTAINING PROTEIN"/>
    <property type="match status" value="1"/>
</dbReference>
<dbReference type="Pfam" id="PF01846">
    <property type="entry name" value="FF"/>
    <property type="match status" value="1"/>
</dbReference>
<dbReference type="SUPFAM" id="SSF51045">
    <property type="entry name" value="WW domain"/>
    <property type="match status" value="2"/>
</dbReference>
<evidence type="ECO:0000259" key="3">
    <source>
        <dbReference type="PROSITE" id="PS50020"/>
    </source>
</evidence>
<organism evidence="5 6">
    <name type="scientific">Dunaliella salina</name>
    <name type="common">Green alga</name>
    <name type="synonym">Protococcus salinus</name>
    <dbReference type="NCBI Taxonomy" id="3046"/>
    <lineage>
        <taxon>Eukaryota</taxon>
        <taxon>Viridiplantae</taxon>
        <taxon>Chlorophyta</taxon>
        <taxon>core chlorophytes</taxon>
        <taxon>Chlorophyceae</taxon>
        <taxon>CS clade</taxon>
        <taxon>Chlamydomonadales</taxon>
        <taxon>Dunaliellaceae</taxon>
        <taxon>Dunaliella</taxon>
    </lineage>
</organism>
<evidence type="ECO:0000256" key="2">
    <source>
        <dbReference type="SAM" id="Coils"/>
    </source>
</evidence>
<dbReference type="InterPro" id="IPR036020">
    <property type="entry name" value="WW_dom_sf"/>
</dbReference>
<dbReference type="SMART" id="SM00456">
    <property type="entry name" value="WW"/>
    <property type="match status" value="2"/>
</dbReference>
<keyword evidence="2" id="KW-0175">Coiled coil</keyword>
<name>A0ABQ7H5V1_DUNSA</name>
<dbReference type="Proteomes" id="UP000815325">
    <property type="component" value="Unassembled WGS sequence"/>
</dbReference>
<evidence type="ECO:0000256" key="1">
    <source>
        <dbReference type="ARBA" id="ARBA00022737"/>
    </source>
</evidence>
<protein>
    <recommendedName>
        <fullName evidence="7">WW domain-containing protein</fullName>
    </recommendedName>
</protein>
<keyword evidence="1" id="KW-0677">Repeat</keyword>
<dbReference type="InterPro" id="IPR036517">
    <property type="entry name" value="FF_domain_sf"/>
</dbReference>
<dbReference type="EMBL" id="MU069465">
    <property type="protein sequence ID" value="KAF5842244.1"/>
    <property type="molecule type" value="Genomic_DNA"/>
</dbReference>
<reference evidence="5" key="1">
    <citation type="submission" date="2017-08" db="EMBL/GenBank/DDBJ databases">
        <authorList>
            <person name="Polle J.E."/>
            <person name="Barry K."/>
            <person name="Cushman J."/>
            <person name="Schmutz J."/>
            <person name="Tran D."/>
            <person name="Hathwaick L.T."/>
            <person name="Yim W.C."/>
            <person name="Jenkins J."/>
            <person name="Mckie-Krisberg Z.M."/>
            <person name="Prochnik S."/>
            <person name="Lindquist E."/>
            <person name="Dockter R.B."/>
            <person name="Adam C."/>
            <person name="Molina H."/>
            <person name="Bunkerborg J."/>
            <person name="Jin E."/>
            <person name="Buchheim M."/>
            <person name="Magnuson J."/>
        </authorList>
    </citation>
    <scope>NUCLEOTIDE SEQUENCE</scope>
    <source>
        <strain evidence="5">CCAP 19/18</strain>
    </source>
</reference>
<evidence type="ECO:0008006" key="7">
    <source>
        <dbReference type="Google" id="ProtNLM"/>
    </source>
</evidence>
<dbReference type="SUPFAM" id="SSF81698">
    <property type="entry name" value="FF domain"/>
    <property type="match status" value="1"/>
</dbReference>
<dbReference type="Gene3D" id="1.10.10.440">
    <property type="entry name" value="FF domain"/>
    <property type="match status" value="1"/>
</dbReference>
<dbReference type="PANTHER" id="PTHR15377">
    <property type="entry name" value="TRANSCRIPTION ELONGATION REGULATOR 1"/>
    <property type="match status" value="1"/>
</dbReference>
<evidence type="ECO:0000313" key="5">
    <source>
        <dbReference type="EMBL" id="KAF5842244.1"/>
    </source>
</evidence>
<evidence type="ECO:0000259" key="4">
    <source>
        <dbReference type="PROSITE" id="PS51676"/>
    </source>
</evidence>
<evidence type="ECO:0000313" key="6">
    <source>
        <dbReference type="Proteomes" id="UP000815325"/>
    </source>
</evidence>
<dbReference type="InterPro" id="IPR002713">
    <property type="entry name" value="FF_domain"/>
</dbReference>
<sequence>MAHKADDGLVYYFNTLTNESRWDPPPGWSEDMAAKVDKEPVPVSSEPVPDTVWSEVKCEDERVYYFNTETEEASWTVPPEVATVKAKLAEEKEKREAAERAERAAAAEETRRKQFAQVMAQRQRMNNTGGFGVHGQVIRAGAGGHGAYGRGQGNVRSALAVAERAGAERARQANIQRFKELLMDKGVTPFSRWERELPKLESDPRYKLLPNLKERRAAFDDFCKNVAAEQKALKESRAQRVKNAFMDLLEEAVELEVRLLTASREEAHAKQAEKEDGMVEMEIEDQGKQLFPSREPIERC</sequence>
<dbReference type="InterPro" id="IPR001202">
    <property type="entry name" value="WW_dom"/>
</dbReference>
<accession>A0ABQ7H5V1</accession>
<dbReference type="SMART" id="SM00441">
    <property type="entry name" value="FF"/>
    <property type="match status" value="1"/>
</dbReference>
<dbReference type="PROSITE" id="PS50020">
    <property type="entry name" value="WW_DOMAIN_2"/>
    <property type="match status" value="2"/>
</dbReference>
<proteinExistence type="predicted"/>
<dbReference type="PROSITE" id="PS51676">
    <property type="entry name" value="FF"/>
    <property type="match status" value="1"/>
</dbReference>
<feature type="coiled-coil region" evidence="2">
    <location>
        <begin position="81"/>
        <end position="111"/>
    </location>
</feature>
<feature type="domain" description="WW" evidence="3">
    <location>
        <begin position="1"/>
        <end position="27"/>
    </location>
</feature>